<keyword evidence="3" id="KW-0472">Membrane</keyword>
<feature type="region of interest" description="Disordered" evidence="2">
    <location>
        <begin position="53"/>
        <end position="129"/>
    </location>
</feature>
<feature type="signal peptide" evidence="4">
    <location>
        <begin position="1"/>
        <end position="21"/>
    </location>
</feature>
<dbReference type="Proteomes" id="UP000265566">
    <property type="component" value="Chromosome 8"/>
</dbReference>
<keyword evidence="3" id="KW-0812">Transmembrane</keyword>
<dbReference type="EMBL" id="PSQE01000008">
    <property type="protein sequence ID" value="RHN43031.1"/>
    <property type="molecule type" value="Genomic_DNA"/>
</dbReference>
<feature type="compositionally biased region" description="Low complexity" evidence="2">
    <location>
        <begin position="111"/>
        <end position="123"/>
    </location>
</feature>
<accession>A0A396GS98</accession>
<dbReference type="Gramene" id="rna49551">
    <property type="protein sequence ID" value="RHN43031.1"/>
    <property type="gene ID" value="gene49551"/>
</dbReference>
<proteinExistence type="predicted"/>
<dbReference type="GO" id="GO:0004843">
    <property type="term" value="F:cysteine-type deubiquitinase activity"/>
    <property type="evidence" value="ECO:0007669"/>
    <property type="project" value="UniProtKB-EC"/>
</dbReference>
<dbReference type="AlphaFoldDB" id="A0A396GS98"/>
<dbReference type="EC" id="3.4.19.12" evidence="5"/>
<protein>
    <submittedName>
        <fullName evidence="5">Putative ubiquitinyl hydrolase 1</fullName>
        <ecNumber evidence="5">3.4.19.12</ecNumber>
    </submittedName>
</protein>
<gene>
    <name evidence="5" type="ORF">MtrunA17_Chr8g0383411</name>
</gene>
<evidence type="ECO:0000256" key="1">
    <source>
        <dbReference type="ARBA" id="ARBA00022729"/>
    </source>
</evidence>
<evidence type="ECO:0000313" key="6">
    <source>
        <dbReference type="Proteomes" id="UP000265566"/>
    </source>
</evidence>
<dbReference type="PANTHER" id="PTHR33470:SF22">
    <property type="entry name" value="POLLEN OLE E 1 ALLERGEN AND EXTENSIN FAMILY PROTEIN"/>
    <property type="match status" value="1"/>
</dbReference>
<keyword evidence="5" id="KW-0378">Hydrolase</keyword>
<evidence type="ECO:0000256" key="4">
    <source>
        <dbReference type="SAM" id="SignalP"/>
    </source>
</evidence>
<keyword evidence="1 4" id="KW-0732">Signal</keyword>
<reference evidence="6" key="1">
    <citation type="journal article" date="2018" name="Nat. Plants">
        <title>Whole-genome landscape of Medicago truncatula symbiotic genes.</title>
        <authorList>
            <person name="Pecrix Y."/>
            <person name="Staton S.E."/>
            <person name="Sallet E."/>
            <person name="Lelandais-Briere C."/>
            <person name="Moreau S."/>
            <person name="Carrere S."/>
            <person name="Blein T."/>
            <person name="Jardinaud M.F."/>
            <person name="Latrasse D."/>
            <person name="Zouine M."/>
            <person name="Zahm M."/>
            <person name="Kreplak J."/>
            <person name="Mayjonade B."/>
            <person name="Satge C."/>
            <person name="Perez M."/>
            <person name="Cauet S."/>
            <person name="Marande W."/>
            <person name="Chantry-Darmon C."/>
            <person name="Lopez-Roques C."/>
            <person name="Bouchez O."/>
            <person name="Berard A."/>
            <person name="Debelle F."/>
            <person name="Munos S."/>
            <person name="Bendahmane A."/>
            <person name="Berges H."/>
            <person name="Niebel A."/>
            <person name="Buitink J."/>
            <person name="Frugier F."/>
            <person name="Benhamed M."/>
            <person name="Crespi M."/>
            <person name="Gouzy J."/>
            <person name="Gamas P."/>
        </authorList>
    </citation>
    <scope>NUCLEOTIDE SEQUENCE [LARGE SCALE GENOMIC DNA]</scope>
    <source>
        <strain evidence="6">cv. Jemalong A17</strain>
    </source>
</reference>
<dbReference type="PANTHER" id="PTHR33470">
    <property type="entry name" value="OS01G0164075 PROTEIN"/>
    <property type="match status" value="1"/>
</dbReference>
<evidence type="ECO:0000313" key="5">
    <source>
        <dbReference type="EMBL" id="RHN43031.1"/>
    </source>
</evidence>
<name>A0A396GS98_MEDTR</name>
<feature type="transmembrane region" description="Helical" evidence="3">
    <location>
        <begin position="227"/>
        <end position="254"/>
    </location>
</feature>
<feature type="chain" id="PRO_5017256517" evidence="4">
    <location>
        <begin position="22"/>
        <end position="377"/>
    </location>
</feature>
<evidence type="ECO:0000256" key="3">
    <source>
        <dbReference type="SAM" id="Phobius"/>
    </source>
</evidence>
<keyword evidence="3" id="KW-1133">Transmembrane helix</keyword>
<comment type="caution">
    <text evidence="5">The sequence shown here is derived from an EMBL/GenBank/DDBJ whole genome shotgun (WGS) entry which is preliminary data.</text>
</comment>
<evidence type="ECO:0000256" key="2">
    <source>
        <dbReference type="SAM" id="MobiDB-lite"/>
    </source>
</evidence>
<feature type="transmembrane region" description="Helical" evidence="3">
    <location>
        <begin position="260"/>
        <end position="280"/>
    </location>
</feature>
<feature type="compositionally biased region" description="Low complexity" evidence="2">
    <location>
        <begin position="86"/>
        <end position="96"/>
    </location>
</feature>
<organism evidence="5 6">
    <name type="scientific">Medicago truncatula</name>
    <name type="common">Barrel medic</name>
    <name type="synonym">Medicago tribuloides</name>
    <dbReference type="NCBI Taxonomy" id="3880"/>
    <lineage>
        <taxon>Eukaryota</taxon>
        <taxon>Viridiplantae</taxon>
        <taxon>Streptophyta</taxon>
        <taxon>Embryophyta</taxon>
        <taxon>Tracheophyta</taxon>
        <taxon>Spermatophyta</taxon>
        <taxon>Magnoliopsida</taxon>
        <taxon>eudicotyledons</taxon>
        <taxon>Gunneridae</taxon>
        <taxon>Pentapetalae</taxon>
        <taxon>rosids</taxon>
        <taxon>fabids</taxon>
        <taxon>Fabales</taxon>
        <taxon>Fabaceae</taxon>
        <taxon>Papilionoideae</taxon>
        <taxon>50 kb inversion clade</taxon>
        <taxon>NPAAA clade</taxon>
        <taxon>Hologalegina</taxon>
        <taxon>IRL clade</taxon>
        <taxon>Trifolieae</taxon>
        <taxon>Medicago</taxon>
    </lineage>
</organism>
<sequence>MTKALAFLLLLLQLTSFSAFAEDTSDTFNDIFDFDADDDALNAFSKEFETLHKPSHAHSLNHQSPASSPHHHFHSPSPAPSRHHQSLPPSLHQQPHAPSPHHHSPSPAPSLPHQSPAASPHHQFPAPSPHHHLLPLLATNLPLRPLTTNLPLPPLTTNLPLYLQNPQPITTLPLTRHRHCVPLLSLEVSWLFEVLFMSNLATIVVLTPSRKLHRFLVCFLALYLNNINSYICTFISLSFIFYVVVIFCKIIYIICFLLNSIYIICLSFFIGMSNLCIFCFEIEGPVVKLQCNNTKYKLDETDKDGHFSLVGPKIITIYTAKQCDVVLVSAPHGLKPSNLHNGITGVILRPKRRFVSKGVPFILFGTQPLAFEPSCPH</sequence>